<reference evidence="1 2" key="1">
    <citation type="submission" date="2019-06" db="EMBL/GenBank/DDBJ databases">
        <title>Whole genome shotgun sequence of Glutamicibacter uratoxydans NBRC 15515.</title>
        <authorList>
            <person name="Hosoyama A."/>
            <person name="Uohara A."/>
            <person name="Ohji S."/>
            <person name="Ichikawa N."/>
        </authorList>
    </citation>
    <scope>NUCLEOTIDE SEQUENCE [LARGE SCALE GENOMIC DNA]</scope>
    <source>
        <strain evidence="1 2">NBRC 15515</strain>
    </source>
</reference>
<dbReference type="EMBL" id="BJNY01000005">
    <property type="protein sequence ID" value="GED05552.1"/>
    <property type="molecule type" value="Genomic_DNA"/>
</dbReference>
<organism evidence="1 2">
    <name type="scientific">Glutamicibacter uratoxydans</name>
    <name type="common">Arthrobacter uratoxydans</name>
    <dbReference type="NCBI Taxonomy" id="43667"/>
    <lineage>
        <taxon>Bacteria</taxon>
        <taxon>Bacillati</taxon>
        <taxon>Actinomycetota</taxon>
        <taxon>Actinomycetes</taxon>
        <taxon>Micrococcales</taxon>
        <taxon>Micrococcaceae</taxon>
        <taxon>Glutamicibacter</taxon>
    </lineage>
</organism>
<dbReference type="Proteomes" id="UP000316612">
    <property type="component" value="Unassembled WGS sequence"/>
</dbReference>
<dbReference type="AlphaFoldDB" id="A0A4Y4DJU0"/>
<keyword evidence="2" id="KW-1185">Reference proteome</keyword>
<name>A0A4Y4DJU0_GLUUR</name>
<dbReference type="RefSeq" id="WP_141362745.1">
    <property type="nucleotide sequence ID" value="NZ_BAAAJL010000008.1"/>
</dbReference>
<evidence type="ECO:0000313" key="2">
    <source>
        <dbReference type="Proteomes" id="UP000316612"/>
    </source>
</evidence>
<sequence length="59" mass="6442">MILGKVILAWKTCVPNPLQKVIQGYEKLSFIKAVMTIVLSLSLSQDGLLAPEARAETIT</sequence>
<comment type="caution">
    <text evidence="1">The sequence shown here is derived from an EMBL/GenBank/DDBJ whole genome shotgun (WGS) entry which is preliminary data.</text>
</comment>
<evidence type="ECO:0000313" key="1">
    <source>
        <dbReference type="EMBL" id="GED05552.1"/>
    </source>
</evidence>
<protein>
    <submittedName>
        <fullName evidence="1">Uncharacterized protein</fullName>
    </submittedName>
</protein>
<accession>A0A4Y4DJU0</accession>
<proteinExistence type="predicted"/>
<gene>
    <name evidence="1" type="ORF">AUR04nite_10840</name>
</gene>